<accession>A0ABV8FCP9</accession>
<sequence length="197" mass="21907">MTPETWSALIAGLALAGTGGAWRTAYLAKQATVDLTRIEARRWHADMTPQFEITCVPLPMGDQVSEDRAELRIRFVGPPGLTKLTVTPTIRDDWPDRKSILEGGPTQEEVTSQIWGPYRFIHGVDGGSEDSRTVTPITLLPGDGRPLSVERTSPPRWADSAGWRQRYNGTPVRLALHCVHEGDEPWTVYKEVPTVHQ</sequence>
<dbReference type="RefSeq" id="WP_386196741.1">
    <property type="nucleotide sequence ID" value="NZ_JBHSBC010000056.1"/>
</dbReference>
<keyword evidence="2" id="KW-1185">Reference proteome</keyword>
<organism evidence="1 2">
    <name type="scientific">Streptosporangium jomthongense</name>
    <dbReference type="NCBI Taxonomy" id="1193683"/>
    <lineage>
        <taxon>Bacteria</taxon>
        <taxon>Bacillati</taxon>
        <taxon>Actinomycetota</taxon>
        <taxon>Actinomycetes</taxon>
        <taxon>Streptosporangiales</taxon>
        <taxon>Streptosporangiaceae</taxon>
        <taxon>Streptosporangium</taxon>
    </lineage>
</organism>
<dbReference type="Proteomes" id="UP001595698">
    <property type="component" value="Unassembled WGS sequence"/>
</dbReference>
<comment type="caution">
    <text evidence="1">The sequence shown here is derived from an EMBL/GenBank/DDBJ whole genome shotgun (WGS) entry which is preliminary data.</text>
</comment>
<name>A0ABV8FCP9_9ACTN</name>
<gene>
    <name evidence="1" type="ORF">ACFOYY_40520</name>
</gene>
<dbReference type="EMBL" id="JBHSBC010000056">
    <property type="protein sequence ID" value="MFC3986473.1"/>
    <property type="molecule type" value="Genomic_DNA"/>
</dbReference>
<proteinExistence type="predicted"/>
<protein>
    <recommendedName>
        <fullName evidence="3">Secreted protein</fullName>
    </recommendedName>
</protein>
<reference evidence="2" key="1">
    <citation type="journal article" date="2019" name="Int. J. Syst. Evol. Microbiol.">
        <title>The Global Catalogue of Microorganisms (GCM) 10K type strain sequencing project: providing services to taxonomists for standard genome sequencing and annotation.</title>
        <authorList>
            <consortium name="The Broad Institute Genomics Platform"/>
            <consortium name="The Broad Institute Genome Sequencing Center for Infectious Disease"/>
            <person name="Wu L."/>
            <person name="Ma J."/>
        </authorList>
    </citation>
    <scope>NUCLEOTIDE SEQUENCE [LARGE SCALE GENOMIC DNA]</scope>
    <source>
        <strain evidence="2">TBRC 7912</strain>
    </source>
</reference>
<evidence type="ECO:0000313" key="2">
    <source>
        <dbReference type="Proteomes" id="UP001595698"/>
    </source>
</evidence>
<evidence type="ECO:0008006" key="3">
    <source>
        <dbReference type="Google" id="ProtNLM"/>
    </source>
</evidence>
<evidence type="ECO:0000313" key="1">
    <source>
        <dbReference type="EMBL" id="MFC3986473.1"/>
    </source>
</evidence>